<evidence type="ECO:0000256" key="12">
    <source>
        <dbReference type="PROSITE-ProRule" id="PRU01379"/>
    </source>
</evidence>
<dbReference type="AlphaFoldDB" id="L8JCQ3"/>
<dbReference type="PRINTS" id="PR00765">
    <property type="entry name" value="CRBOXYPTASEA"/>
</dbReference>
<dbReference type="Gene3D" id="2.60.40.10">
    <property type="entry name" value="Immunoglobulins"/>
    <property type="match status" value="1"/>
</dbReference>
<dbReference type="PATRIC" id="fig|1056511.3.peg.1143"/>
<feature type="domain" description="Fibronectin type-III" evidence="13">
    <location>
        <begin position="302"/>
        <end position="396"/>
    </location>
</feature>
<keyword evidence="6" id="KW-0732">Signal</keyword>
<gene>
    <name evidence="15" type="ORF">C942_04314</name>
</gene>
<keyword evidence="8" id="KW-0862">Zinc</keyword>
<dbReference type="PANTHER" id="PTHR11705">
    <property type="entry name" value="PROTEASE FAMILY M14 CARBOXYPEPTIDASE A,B"/>
    <property type="match status" value="1"/>
</dbReference>
<evidence type="ECO:0000256" key="7">
    <source>
        <dbReference type="ARBA" id="ARBA00022801"/>
    </source>
</evidence>
<keyword evidence="16" id="KW-1185">Reference proteome</keyword>
<dbReference type="InterPro" id="IPR003961">
    <property type="entry name" value="FN3_dom"/>
</dbReference>
<dbReference type="PROSITE" id="PS52035">
    <property type="entry name" value="PEPTIDASE_M14"/>
    <property type="match status" value="1"/>
</dbReference>
<comment type="caution">
    <text evidence="15">The sequence shown here is derived from an EMBL/GenBank/DDBJ whole genome shotgun (WGS) entry which is preliminary data.</text>
</comment>
<organism evidence="15 16">
    <name type="scientific">Photobacterium marinum</name>
    <dbReference type="NCBI Taxonomy" id="1056511"/>
    <lineage>
        <taxon>Bacteria</taxon>
        <taxon>Pseudomonadati</taxon>
        <taxon>Pseudomonadota</taxon>
        <taxon>Gammaproteobacteria</taxon>
        <taxon>Vibrionales</taxon>
        <taxon>Vibrionaceae</taxon>
        <taxon>Photobacterium</taxon>
    </lineage>
</organism>
<dbReference type="OrthoDB" id="5294005at2"/>
<dbReference type="PANTHER" id="PTHR11705:SF143">
    <property type="entry name" value="SLL0236 PROTEIN"/>
    <property type="match status" value="1"/>
</dbReference>
<evidence type="ECO:0000256" key="9">
    <source>
        <dbReference type="ARBA" id="ARBA00023049"/>
    </source>
</evidence>
<evidence type="ECO:0000256" key="6">
    <source>
        <dbReference type="ARBA" id="ARBA00022729"/>
    </source>
</evidence>
<dbReference type="Gene3D" id="3.40.630.10">
    <property type="entry name" value="Zn peptidases"/>
    <property type="match status" value="1"/>
</dbReference>
<dbReference type="GO" id="GO:0005615">
    <property type="term" value="C:extracellular space"/>
    <property type="evidence" value="ECO:0007669"/>
    <property type="project" value="TreeGrafter"/>
</dbReference>
<evidence type="ECO:0000256" key="3">
    <source>
        <dbReference type="ARBA" id="ARBA00022645"/>
    </source>
</evidence>
<reference evidence="15 16" key="1">
    <citation type="submission" date="2012-12" db="EMBL/GenBank/DDBJ databases">
        <title>Genome Assembly of Photobacterium sp. AK15.</title>
        <authorList>
            <person name="Khatri I."/>
            <person name="Vaidya B."/>
            <person name="Srinivas T.N.R."/>
            <person name="Subramanian S."/>
            <person name="Pinnaka A."/>
        </authorList>
    </citation>
    <scope>NUCLEOTIDE SEQUENCE [LARGE SCALE GENOMIC DNA]</scope>
    <source>
        <strain evidence="15 16">AK15</strain>
    </source>
</reference>
<name>L8JCQ3_9GAMM</name>
<evidence type="ECO:0000259" key="13">
    <source>
        <dbReference type="PROSITE" id="PS50853"/>
    </source>
</evidence>
<dbReference type="EC" id="3.4.17.18" evidence="11"/>
<keyword evidence="3 15" id="KW-0121">Carboxypeptidase</keyword>
<keyword evidence="5" id="KW-0479">Metal-binding</keyword>
<dbReference type="Pfam" id="PF00246">
    <property type="entry name" value="Peptidase_M14"/>
    <property type="match status" value="1"/>
</dbReference>
<evidence type="ECO:0000256" key="8">
    <source>
        <dbReference type="ARBA" id="ARBA00022833"/>
    </source>
</evidence>
<dbReference type="GO" id="GO:0008270">
    <property type="term" value="F:zinc ion binding"/>
    <property type="evidence" value="ECO:0007669"/>
    <property type="project" value="InterPro"/>
</dbReference>
<comment type="caution">
    <text evidence="12">Lacks conserved residue(s) required for the propagation of feature annotation.</text>
</comment>
<evidence type="ECO:0000256" key="2">
    <source>
        <dbReference type="ARBA" id="ARBA00005988"/>
    </source>
</evidence>
<feature type="domain" description="Peptidase M14" evidence="14">
    <location>
        <begin position="4"/>
        <end position="292"/>
    </location>
</feature>
<keyword evidence="4" id="KW-0645">Protease</keyword>
<comment type="catalytic activity">
    <reaction evidence="10">
        <text>Releases a C-terminal residue, which may be hydrophobic or positively charged.</text>
        <dbReference type="EC" id="3.4.17.18"/>
    </reaction>
</comment>
<evidence type="ECO:0000256" key="10">
    <source>
        <dbReference type="ARBA" id="ARBA00050859"/>
    </source>
</evidence>
<evidence type="ECO:0000256" key="4">
    <source>
        <dbReference type="ARBA" id="ARBA00022670"/>
    </source>
</evidence>
<evidence type="ECO:0000256" key="11">
    <source>
        <dbReference type="ARBA" id="ARBA00066554"/>
    </source>
</evidence>
<dbReference type="InterPro" id="IPR036116">
    <property type="entry name" value="FN3_sf"/>
</dbReference>
<dbReference type="SMART" id="SM00631">
    <property type="entry name" value="Zn_pept"/>
    <property type="match status" value="1"/>
</dbReference>
<dbReference type="SUPFAM" id="SSF49265">
    <property type="entry name" value="Fibronectin type III"/>
    <property type="match status" value="1"/>
</dbReference>
<dbReference type="CDD" id="cd00063">
    <property type="entry name" value="FN3"/>
    <property type="match status" value="1"/>
</dbReference>
<evidence type="ECO:0000313" key="16">
    <source>
        <dbReference type="Proteomes" id="UP000011134"/>
    </source>
</evidence>
<evidence type="ECO:0000256" key="1">
    <source>
        <dbReference type="ARBA" id="ARBA00001947"/>
    </source>
</evidence>
<dbReference type="SUPFAM" id="SSF53187">
    <property type="entry name" value="Zn-dependent exopeptidases"/>
    <property type="match status" value="1"/>
</dbReference>
<dbReference type="InterPro" id="IPR013783">
    <property type="entry name" value="Ig-like_fold"/>
</dbReference>
<evidence type="ECO:0000256" key="5">
    <source>
        <dbReference type="ARBA" id="ARBA00022723"/>
    </source>
</evidence>
<evidence type="ECO:0000259" key="14">
    <source>
        <dbReference type="PROSITE" id="PS52035"/>
    </source>
</evidence>
<comment type="cofactor">
    <cofactor evidence="1">
        <name>Zn(2+)</name>
        <dbReference type="ChEBI" id="CHEBI:29105"/>
    </cofactor>
</comment>
<dbReference type="PROSITE" id="PS50853">
    <property type="entry name" value="FN3"/>
    <property type="match status" value="1"/>
</dbReference>
<dbReference type="GO" id="GO:0006508">
    <property type="term" value="P:proteolysis"/>
    <property type="evidence" value="ECO:0007669"/>
    <property type="project" value="UniProtKB-KW"/>
</dbReference>
<dbReference type="PROSITE" id="PS00132">
    <property type="entry name" value="CARBOXYPEPT_ZN_1"/>
    <property type="match status" value="1"/>
</dbReference>
<dbReference type="EMBL" id="AMZO01000006">
    <property type="protein sequence ID" value="ELR66616.1"/>
    <property type="molecule type" value="Genomic_DNA"/>
</dbReference>
<keyword evidence="7" id="KW-0378">Hydrolase</keyword>
<dbReference type="GO" id="GO:0004181">
    <property type="term" value="F:metallocarboxypeptidase activity"/>
    <property type="evidence" value="ECO:0007669"/>
    <property type="project" value="InterPro"/>
</dbReference>
<proteinExistence type="inferred from homology"/>
<protein>
    <recommendedName>
        <fullName evidence="11">carboxypeptidase T</fullName>
        <ecNumber evidence="11">3.4.17.18</ecNumber>
    </recommendedName>
</protein>
<comment type="similarity">
    <text evidence="2 12">Belongs to the peptidase M14 family.</text>
</comment>
<dbReference type="InterPro" id="IPR057246">
    <property type="entry name" value="CARBOXYPEPT_ZN_1"/>
</dbReference>
<dbReference type="FunFam" id="3.40.630.10:FF:000084">
    <property type="entry name" value="Carboxypeptidase B2"/>
    <property type="match status" value="1"/>
</dbReference>
<accession>L8JCQ3</accession>
<dbReference type="InterPro" id="IPR000834">
    <property type="entry name" value="Peptidase_M14"/>
</dbReference>
<dbReference type="Proteomes" id="UP000011134">
    <property type="component" value="Unassembled WGS sequence"/>
</dbReference>
<keyword evidence="9" id="KW-0482">Metalloprotease</keyword>
<sequence length="885" mass="101380">MKKQYLSYQETIDLLSKAMEKYPNLIRMQSIGDTHEGRPIMMVTVSQDVAYADLKPALLYTGTIHAREWIGIELAVNFIQHLLDNYPSNPDVVEALTRNTLYMVPCLNPDGFEYSRQHFSFWRKNRRDNGDGTFGVDLNRNFGINFRQSKDTRSNIYGGPEAFSEPETQAIKRFVESHDNIRIALDYHSQGNVFFPAHKFNHEAEIEGTDLNILCANMANEIHKVTKRQYGIHRGKPPANLIHGSGREYYYDRGILSSVVEVGSRNIPDYLINMSQSVDENIPALLYALGTAINYSDLAPKRPENFTIKDVSANQAVLCWDHQSEDDGCYYQVYRSESPKHHCTRENLIAITSQNEYTDKQLKSGHRYYYNLRKVDRVSRIKSPFAPELKIKTNLEKDEFAFTLFPNPEQAGYVGELTKAHNAEHFGNNSLFIGVNKTKGICYGVIDFNIDRIPSDAIIKDAVFSLYPMNRVGAKIENYGEWSVSILNPDDISDITNFDEIQAATPLQTLGNAIDSDQLTQGIWKNWRFSAMEKQLVQDQLEKGRLLLRIQGPDHLPLCNDSQMMQFDIGYGRFGGGIHYRPCLDLIYTRRPYHVALAATDCHTISRNEPQQGVLQCGFDEHGDTVFGQMAFSLSCISDAKDIVITQAYFAIESESLPEEAQPMRFTVEIAELENPDYDSVKQREKIEFLGYEVSSEDLAKTPRQLYMFDSSARQHLEQFHSERKTVNLIIRATSSSRQKQALVNWHSLDSEQRPELVIEYIERRKQPLETPQNLQATLQDGLVKLAWDHVEEDDFVGFYVVRNCFHPPRSPFDGVKLYAGKDGYTFDRFGNANIPKYYSVFSYDNVPNYSVPATLKFSADEVTPVVYDEFEAQDEIEKRYRNGD</sequence>
<evidence type="ECO:0000313" key="15">
    <source>
        <dbReference type="EMBL" id="ELR66616.1"/>
    </source>
</evidence>
<dbReference type="RefSeq" id="WP_007463410.1">
    <property type="nucleotide sequence ID" value="NZ_AMZO01000006.1"/>
</dbReference>